<dbReference type="Gene3D" id="3.30.565.10">
    <property type="entry name" value="Histidine kinase-like ATPase, C-terminal domain"/>
    <property type="match status" value="1"/>
</dbReference>
<dbReference type="Gene3D" id="1.10.287.130">
    <property type="match status" value="1"/>
</dbReference>
<evidence type="ECO:0000256" key="1">
    <source>
        <dbReference type="ARBA" id="ARBA00000085"/>
    </source>
</evidence>
<evidence type="ECO:0000256" key="2">
    <source>
        <dbReference type="ARBA" id="ARBA00012438"/>
    </source>
</evidence>
<dbReference type="InterPro" id="IPR050351">
    <property type="entry name" value="BphY/WalK/GraS-like"/>
</dbReference>
<dbReference type="GO" id="GO:0030295">
    <property type="term" value="F:protein kinase activator activity"/>
    <property type="evidence" value="ECO:0007669"/>
    <property type="project" value="TreeGrafter"/>
</dbReference>
<dbReference type="Proteomes" id="UP000253046">
    <property type="component" value="Unassembled WGS sequence"/>
</dbReference>
<gene>
    <name evidence="11" type="ORF">DES54_12238</name>
</gene>
<dbReference type="AlphaFoldDB" id="A0A366I2R0"/>
<dbReference type="InterPro" id="IPR036097">
    <property type="entry name" value="HisK_dim/P_sf"/>
</dbReference>
<dbReference type="PRINTS" id="PR00344">
    <property type="entry name" value="BCTRLSENSOR"/>
</dbReference>
<keyword evidence="9" id="KW-1133">Transmembrane helix</keyword>
<feature type="domain" description="Histidine kinase" evidence="10">
    <location>
        <begin position="259"/>
        <end position="475"/>
    </location>
</feature>
<feature type="transmembrane region" description="Helical" evidence="9">
    <location>
        <begin position="178"/>
        <end position="201"/>
    </location>
</feature>
<dbReference type="InterPro" id="IPR004358">
    <property type="entry name" value="Sig_transdc_His_kin-like_C"/>
</dbReference>
<dbReference type="PANTHER" id="PTHR42878:SF7">
    <property type="entry name" value="SENSOR HISTIDINE KINASE GLRK"/>
    <property type="match status" value="1"/>
</dbReference>
<evidence type="ECO:0000313" key="11">
    <source>
        <dbReference type="EMBL" id="RBP61555.1"/>
    </source>
</evidence>
<dbReference type="EC" id="2.7.13.3" evidence="2"/>
<keyword evidence="9" id="KW-0812">Transmembrane</keyword>
<organism evidence="11 12">
    <name type="scientific">Brenneria salicis ATCC 15712 = DSM 30166</name>
    <dbReference type="NCBI Taxonomy" id="714314"/>
    <lineage>
        <taxon>Bacteria</taxon>
        <taxon>Pseudomonadati</taxon>
        <taxon>Pseudomonadota</taxon>
        <taxon>Gammaproteobacteria</taxon>
        <taxon>Enterobacterales</taxon>
        <taxon>Pectobacteriaceae</taxon>
        <taxon>Brenneria</taxon>
    </lineage>
</organism>
<keyword evidence="9" id="KW-0472">Membrane</keyword>
<dbReference type="RefSeq" id="WP_113867227.1">
    <property type="nucleotide sequence ID" value="NZ_AGJP01000001.1"/>
</dbReference>
<evidence type="ECO:0000256" key="9">
    <source>
        <dbReference type="SAM" id="Phobius"/>
    </source>
</evidence>
<evidence type="ECO:0000256" key="7">
    <source>
        <dbReference type="ARBA" id="ARBA00022840"/>
    </source>
</evidence>
<dbReference type="Pfam" id="PF02518">
    <property type="entry name" value="HATPase_c"/>
    <property type="match status" value="1"/>
</dbReference>
<dbReference type="PROSITE" id="PS50109">
    <property type="entry name" value="HIS_KIN"/>
    <property type="match status" value="1"/>
</dbReference>
<dbReference type="EMBL" id="QNRY01000022">
    <property type="protein sequence ID" value="RBP61555.1"/>
    <property type="molecule type" value="Genomic_DNA"/>
</dbReference>
<evidence type="ECO:0000256" key="4">
    <source>
        <dbReference type="ARBA" id="ARBA00022679"/>
    </source>
</evidence>
<dbReference type="InterPro" id="IPR003594">
    <property type="entry name" value="HATPase_dom"/>
</dbReference>
<dbReference type="OrthoDB" id="9804645at2"/>
<accession>A0A366I2R0</accession>
<dbReference type="GO" id="GO:0000155">
    <property type="term" value="F:phosphorelay sensor kinase activity"/>
    <property type="evidence" value="ECO:0007669"/>
    <property type="project" value="InterPro"/>
</dbReference>
<evidence type="ECO:0000256" key="5">
    <source>
        <dbReference type="ARBA" id="ARBA00022741"/>
    </source>
</evidence>
<evidence type="ECO:0000256" key="3">
    <source>
        <dbReference type="ARBA" id="ARBA00022553"/>
    </source>
</evidence>
<evidence type="ECO:0000256" key="6">
    <source>
        <dbReference type="ARBA" id="ARBA00022777"/>
    </source>
</evidence>
<dbReference type="SUPFAM" id="SSF47384">
    <property type="entry name" value="Homodimeric domain of signal transducing histidine kinase"/>
    <property type="match status" value="1"/>
</dbReference>
<keyword evidence="4" id="KW-0808">Transferase</keyword>
<keyword evidence="7" id="KW-0067">ATP-binding</keyword>
<keyword evidence="12" id="KW-1185">Reference proteome</keyword>
<evidence type="ECO:0000259" key="10">
    <source>
        <dbReference type="PROSITE" id="PS50109"/>
    </source>
</evidence>
<evidence type="ECO:0000313" key="12">
    <source>
        <dbReference type="Proteomes" id="UP000253046"/>
    </source>
</evidence>
<dbReference type="InterPro" id="IPR003661">
    <property type="entry name" value="HisK_dim/P_dom"/>
</dbReference>
<evidence type="ECO:0000256" key="8">
    <source>
        <dbReference type="ARBA" id="ARBA00023012"/>
    </source>
</evidence>
<dbReference type="PANTHER" id="PTHR42878">
    <property type="entry name" value="TWO-COMPONENT HISTIDINE KINASE"/>
    <property type="match status" value="1"/>
</dbReference>
<dbReference type="InterPro" id="IPR005467">
    <property type="entry name" value="His_kinase_dom"/>
</dbReference>
<name>A0A366I2R0_9GAMM</name>
<dbReference type="InterPro" id="IPR036890">
    <property type="entry name" value="HATPase_C_sf"/>
</dbReference>
<keyword evidence="3" id="KW-0597">Phosphoprotein</keyword>
<dbReference type="CDD" id="cd00075">
    <property type="entry name" value="HATPase"/>
    <property type="match status" value="1"/>
</dbReference>
<keyword evidence="8" id="KW-0902">Two-component regulatory system</keyword>
<keyword evidence="5" id="KW-0547">Nucleotide-binding</keyword>
<dbReference type="SUPFAM" id="SSF55874">
    <property type="entry name" value="ATPase domain of HSP90 chaperone/DNA topoisomerase II/histidine kinase"/>
    <property type="match status" value="1"/>
</dbReference>
<dbReference type="SMART" id="SM00388">
    <property type="entry name" value="HisKA"/>
    <property type="match status" value="1"/>
</dbReference>
<reference evidence="11 12" key="1">
    <citation type="submission" date="2018-06" db="EMBL/GenBank/DDBJ databases">
        <title>Genomic Encyclopedia of Type Strains, Phase IV (KMG-IV): sequencing the most valuable type-strain genomes for metagenomic binning, comparative biology and taxonomic classification.</title>
        <authorList>
            <person name="Goeker M."/>
        </authorList>
    </citation>
    <scope>NUCLEOTIDE SEQUENCE [LARGE SCALE GENOMIC DNA]</scope>
    <source>
        <strain evidence="11 12">DSM 30166</strain>
    </source>
</reference>
<proteinExistence type="predicted"/>
<dbReference type="GO" id="GO:0007234">
    <property type="term" value="P:osmosensory signaling via phosphorelay pathway"/>
    <property type="evidence" value="ECO:0007669"/>
    <property type="project" value="TreeGrafter"/>
</dbReference>
<keyword evidence="6 11" id="KW-0418">Kinase</keyword>
<comment type="caution">
    <text evidence="11">The sequence shown here is derived from an EMBL/GenBank/DDBJ whole genome shotgun (WGS) entry which is preliminary data.</text>
</comment>
<sequence length="478" mass="54418">MISLKRWRLFPRSLRQLVIMAFLLVLLPLLVLAYQAYQSLDTLSEQAAEINRTTLTDARRSEAMTSIALAMERSYRQYCVLDDQTLAALYQNQRKQYSQILDAHAPILPDPRYYQTLRQYLTQLAELRCDNSGPDHNASGLLERFSQANGQMVQMTRDVVFSRGQQLQQAIAERGRFFGWQALLLFLVSIMLVMLFTRMIIGPVNGVERMINRLGEGRSLGNTSTFKGPREIRSLAQRIIWLSERLSWLESQRHEFLRHISHELKTPLASLREGTALLADEVAGPLTADQKEVVAILDSSSRHLLQLIDQLLDYNRKLADAPTEMEQVEIEEIVEIVVSSHSLPARAKMLHTEVKLNIEHCWAETTLLMRVLDNLYSNAVHYGKESGNIWIASRQSGNRVQIDVANNGTPIPDAERDMIFEPFYQGSHQRKGAVKGSGLGLSIARDCIRRMHGELSLITVDYAEVCFRIELPLTSENK</sequence>
<comment type="catalytic activity">
    <reaction evidence="1">
        <text>ATP + protein L-histidine = ADP + protein N-phospho-L-histidine.</text>
        <dbReference type="EC" id="2.7.13.3"/>
    </reaction>
</comment>
<dbReference type="Pfam" id="PF00512">
    <property type="entry name" value="HisKA"/>
    <property type="match status" value="1"/>
</dbReference>
<dbReference type="GO" id="GO:0005524">
    <property type="term" value="F:ATP binding"/>
    <property type="evidence" value="ECO:0007669"/>
    <property type="project" value="UniProtKB-KW"/>
</dbReference>
<dbReference type="CDD" id="cd00082">
    <property type="entry name" value="HisKA"/>
    <property type="match status" value="1"/>
</dbReference>
<dbReference type="GO" id="GO:0000156">
    <property type="term" value="F:phosphorelay response regulator activity"/>
    <property type="evidence" value="ECO:0007669"/>
    <property type="project" value="TreeGrafter"/>
</dbReference>
<protein>
    <recommendedName>
        <fullName evidence="2">histidine kinase</fullName>
        <ecNumber evidence="2">2.7.13.3</ecNumber>
    </recommendedName>
</protein>
<dbReference type="SMART" id="SM00387">
    <property type="entry name" value="HATPase_c"/>
    <property type="match status" value="1"/>
</dbReference>